<protein>
    <submittedName>
        <fullName evidence="1">Uncharacterized protein</fullName>
    </submittedName>
</protein>
<dbReference type="EMBL" id="JACXVP010000011">
    <property type="protein sequence ID" value="KAG5576468.1"/>
    <property type="molecule type" value="Genomic_DNA"/>
</dbReference>
<accession>A0A9J5WMQ9</accession>
<organism evidence="1 2">
    <name type="scientific">Solanum commersonii</name>
    <name type="common">Commerson's wild potato</name>
    <name type="synonym">Commerson's nightshade</name>
    <dbReference type="NCBI Taxonomy" id="4109"/>
    <lineage>
        <taxon>Eukaryota</taxon>
        <taxon>Viridiplantae</taxon>
        <taxon>Streptophyta</taxon>
        <taxon>Embryophyta</taxon>
        <taxon>Tracheophyta</taxon>
        <taxon>Spermatophyta</taxon>
        <taxon>Magnoliopsida</taxon>
        <taxon>eudicotyledons</taxon>
        <taxon>Gunneridae</taxon>
        <taxon>Pentapetalae</taxon>
        <taxon>asterids</taxon>
        <taxon>lamiids</taxon>
        <taxon>Solanales</taxon>
        <taxon>Solanaceae</taxon>
        <taxon>Solanoideae</taxon>
        <taxon>Solaneae</taxon>
        <taxon>Solanum</taxon>
    </lineage>
</organism>
<dbReference type="Proteomes" id="UP000824120">
    <property type="component" value="Chromosome 11"/>
</dbReference>
<comment type="caution">
    <text evidence="1">The sequence shown here is derived from an EMBL/GenBank/DDBJ whole genome shotgun (WGS) entry which is preliminary data.</text>
</comment>
<sequence>MDVCQDLNYGAIWYRRSFYMKFFVDIYQNLSYGADFSRQANRPIFKVKRTLEWTLAFDLIGTDGKTGPLLKSNEPRSGDPDVRRHFCQKISWTYVKTLAMEPVGLDGKTDLFSRSNNSWSGFPMSFLLNLFVDVCKDHIYRVGWSRWGNRPIFKTLAMEPVGPDGETIPFSRSNDPQSV</sequence>
<keyword evidence="2" id="KW-1185">Reference proteome</keyword>
<evidence type="ECO:0000313" key="1">
    <source>
        <dbReference type="EMBL" id="KAG5576468.1"/>
    </source>
</evidence>
<evidence type="ECO:0000313" key="2">
    <source>
        <dbReference type="Proteomes" id="UP000824120"/>
    </source>
</evidence>
<gene>
    <name evidence="1" type="ORF">H5410_056602</name>
</gene>
<dbReference type="AlphaFoldDB" id="A0A9J5WMQ9"/>
<name>A0A9J5WMQ9_SOLCO</name>
<proteinExistence type="predicted"/>
<reference evidence="1 2" key="1">
    <citation type="submission" date="2020-09" db="EMBL/GenBank/DDBJ databases">
        <title>De no assembly of potato wild relative species, Solanum commersonii.</title>
        <authorList>
            <person name="Cho K."/>
        </authorList>
    </citation>
    <scope>NUCLEOTIDE SEQUENCE [LARGE SCALE GENOMIC DNA]</scope>
    <source>
        <strain evidence="1">LZ3.2</strain>
        <tissue evidence="1">Leaf</tissue>
    </source>
</reference>